<name>A0A0R1LUZ5_9LACO</name>
<evidence type="ECO:0000313" key="3">
    <source>
        <dbReference type="Proteomes" id="UP000051160"/>
    </source>
</evidence>
<dbReference type="AlphaFoldDB" id="A0A0R1LUZ5"/>
<dbReference type="RefSeq" id="WP_054702511.1">
    <property type="nucleotide sequence ID" value="NZ_AZEE01000017.1"/>
</dbReference>
<evidence type="ECO:0008006" key="4">
    <source>
        <dbReference type="Google" id="ProtNLM"/>
    </source>
</evidence>
<dbReference type="STRING" id="1423776.FD04_GL002395"/>
<comment type="caution">
    <text evidence="2">The sequence shown here is derived from an EMBL/GenBank/DDBJ whole genome shotgun (WGS) entry which is preliminary data.</text>
</comment>
<dbReference type="EMBL" id="AZEE01000017">
    <property type="protein sequence ID" value="KRK99208.1"/>
    <property type="molecule type" value="Genomic_DNA"/>
</dbReference>
<protein>
    <recommendedName>
        <fullName evidence="4">WxL domain-containing protein</fullName>
    </recommendedName>
</protein>
<sequence length="220" mass="22594">MKRLVQLSLAGLIMVSTMAMGSVAQADTTITNTPGSSKASFDIQNGELTAAQTTTDSQFDFGSIKLSNFASAKRAKTALQSTSKLPQFVISNFDSTVKNWSVTAEASPFTNGDATLNNVSFNLGLTPGVTKEGDQADAAATYGDDESSKAAQSTGSVDIMGNAATVLSGAPALGVTKASVDTKATYLDLSNVSLAQLATGQYTSNVTWTVNQTPAVAAAK</sequence>
<gene>
    <name evidence="2" type="ORF">FD04_GL002395</name>
</gene>
<organism evidence="2 3">
    <name type="scientific">Secundilactobacillus odoratitofui DSM 19909 = JCM 15043</name>
    <dbReference type="NCBI Taxonomy" id="1423776"/>
    <lineage>
        <taxon>Bacteria</taxon>
        <taxon>Bacillati</taxon>
        <taxon>Bacillota</taxon>
        <taxon>Bacilli</taxon>
        <taxon>Lactobacillales</taxon>
        <taxon>Lactobacillaceae</taxon>
        <taxon>Secundilactobacillus</taxon>
    </lineage>
</organism>
<keyword evidence="1" id="KW-0732">Signal</keyword>
<dbReference type="OrthoDB" id="2327088at2"/>
<keyword evidence="3" id="KW-1185">Reference proteome</keyword>
<accession>A0A0R1LUZ5</accession>
<dbReference type="PATRIC" id="fig|1423776.4.peg.2429"/>
<evidence type="ECO:0000313" key="2">
    <source>
        <dbReference type="EMBL" id="KRK99208.1"/>
    </source>
</evidence>
<reference evidence="2 3" key="1">
    <citation type="journal article" date="2015" name="Genome Announc.">
        <title>Expanding the biotechnology potential of lactobacilli through comparative genomics of 213 strains and associated genera.</title>
        <authorList>
            <person name="Sun Z."/>
            <person name="Harris H.M."/>
            <person name="McCann A."/>
            <person name="Guo C."/>
            <person name="Argimon S."/>
            <person name="Zhang W."/>
            <person name="Yang X."/>
            <person name="Jeffery I.B."/>
            <person name="Cooney J.C."/>
            <person name="Kagawa T.F."/>
            <person name="Liu W."/>
            <person name="Song Y."/>
            <person name="Salvetti E."/>
            <person name="Wrobel A."/>
            <person name="Rasinkangas P."/>
            <person name="Parkhill J."/>
            <person name="Rea M.C."/>
            <person name="O'Sullivan O."/>
            <person name="Ritari J."/>
            <person name="Douillard F.P."/>
            <person name="Paul Ross R."/>
            <person name="Yang R."/>
            <person name="Briner A.E."/>
            <person name="Felis G.E."/>
            <person name="de Vos W.M."/>
            <person name="Barrangou R."/>
            <person name="Klaenhammer T.R."/>
            <person name="Caufield P.W."/>
            <person name="Cui Y."/>
            <person name="Zhang H."/>
            <person name="O'Toole P.W."/>
        </authorList>
    </citation>
    <scope>NUCLEOTIDE SEQUENCE [LARGE SCALE GENOMIC DNA]</scope>
    <source>
        <strain evidence="2 3">DSM 19909</strain>
    </source>
</reference>
<proteinExistence type="predicted"/>
<feature type="chain" id="PRO_5006407615" description="WxL domain-containing protein" evidence="1">
    <location>
        <begin position="27"/>
        <end position="220"/>
    </location>
</feature>
<evidence type="ECO:0000256" key="1">
    <source>
        <dbReference type="SAM" id="SignalP"/>
    </source>
</evidence>
<dbReference type="Proteomes" id="UP000051160">
    <property type="component" value="Unassembled WGS sequence"/>
</dbReference>
<feature type="signal peptide" evidence="1">
    <location>
        <begin position="1"/>
        <end position="26"/>
    </location>
</feature>